<dbReference type="InterPro" id="IPR052789">
    <property type="entry name" value="SSUH2_homolog"/>
</dbReference>
<accession>A0ABP0V4F2</accession>
<evidence type="ECO:0008006" key="4">
    <source>
        <dbReference type="Google" id="ProtNLM"/>
    </source>
</evidence>
<organism evidence="2 3">
    <name type="scientific">Sphagnum troendelagicum</name>
    <dbReference type="NCBI Taxonomy" id="128251"/>
    <lineage>
        <taxon>Eukaryota</taxon>
        <taxon>Viridiplantae</taxon>
        <taxon>Streptophyta</taxon>
        <taxon>Embryophyta</taxon>
        <taxon>Bryophyta</taxon>
        <taxon>Sphagnophytina</taxon>
        <taxon>Sphagnopsida</taxon>
        <taxon>Sphagnales</taxon>
        <taxon>Sphagnaceae</taxon>
        <taxon>Sphagnum</taxon>
    </lineage>
</organism>
<reference evidence="2" key="1">
    <citation type="submission" date="2024-02" db="EMBL/GenBank/DDBJ databases">
        <authorList>
            <consortium name="ELIXIR-Norway"/>
            <consortium name="Elixir Norway"/>
        </authorList>
    </citation>
    <scope>NUCLEOTIDE SEQUENCE</scope>
</reference>
<sequence length="434" mass="47833">MESGDDRQPLLSASAPHFTSTSSHLSAFRPLPGAQGQYATGSSQIKASVPPVETASLATANEIREAASQDPYPKWIYGALVTPEPPLQQNFTPGNGSIHGDYQRSQGPPPSVEGLHEEEIRELLTDYVDRYGCWGRRPAHKWSIEKVEDCNVFIGTLETFIEEREVVEQVKPYTGGQVDDNTGARAPGPWEVDMRNEFPLLFISRKEAILKLPHSESVAKCPDCHGRKEVACPSCNKKIEGGTYKSLQFTECPRCYGRGLLAHQDGSDSKCRECDGKGRIPCTQCSSRGLIKCKKCDGSGALVKGKLLTVTWRTLVNKKISASHNATLVPDEVFHEAKGVQLYVSDAYQCHPVSFPNSQGLTKLSSDVIRERNHVPASARVICERHQIHMIPVTRVTAAEGKNSFKFYIVGLEKRIFLKDYPSACCIDGVCTIL</sequence>
<proteinExistence type="predicted"/>
<evidence type="ECO:0000313" key="2">
    <source>
        <dbReference type="EMBL" id="CAK9236988.1"/>
    </source>
</evidence>
<feature type="region of interest" description="Disordered" evidence="1">
    <location>
        <begin position="1"/>
        <end position="49"/>
    </location>
</feature>
<dbReference type="PANTHER" id="PTHR48465:SF1">
    <property type="entry name" value="PROTEIN SSUH2 HOMOLOG"/>
    <property type="match status" value="1"/>
</dbReference>
<dbReference type="PANTHER" id="PTHR48465">
    <property type="entry name" value="PROTEIN SSUH2 HOMOLOG"/>
    <property type="match status" value="1"/>
</dbReference>
<evidence type="ECO:0000313" key="3">
    <source>
        <dbReference type="Proteomes" id="UP001497512"/>
    </source>
</evidence>
<name>A0ABP0V4F2_9BRYO</name>
<dbReference type="Proteomes" id="UP001497512">
    <property type="component" value="Chromosome 9"/>
</dbReference>
<protein>
    <recommendedName>
        <fullName evidence="4">SSUH2-like protein</fullName>
    </recommendedName>
</protein>
<evidence type="ECO:0000256" key="1">
    <source>
        <dbReference type="SAM" id="MobiDB-lite"/>
    </source>
</evidence>
<keyword evidence="3" id="KW-1185">Reference proteome</keyword>
<dbReference type="EMBL" id="OZ019901">
    <property type="protein sequence ID" value="CAK9236988.1"/>
    <property type="molecule type" value="Genomic_DNA"/>
</dbReference>
<gene>
    <name evidence="2" type="ORF">CSSPTR1EN2_LOCUS23388</name>
</gene>
<feature type="region of interest" description="Disordered" evidence="1">
    <location>
        <begin position="90"/>
        <end position="113"/>
    </location>
</feature>
<feature type="compositionally biased region" description="Polar residues" evidence="1">
    <location>
        <begin position="37"/>
        <end position="46"/>
    </location>
</feature>